<gene>
    <name evidence="1" type="ORF">J2Z22_003266</name>
</gene>
<evidence type="ECO:0000313" key="1">
    <source>
        <dbReference type="EMBL" id="MDT3427703.1"/>
    </source>
</evidence>
<dbReference type="RefSeq" id="WP_156940350.1">
    <property type="nucleotide sequence ID" value="NZ_JAUSUY010000013.1"/>
</dbReference>
<name>A0ABU3HA54_9BACL</name>
<keyword evidence="2" id="KW-1185">Reference proteome</keyword>
<proteinExistence type="predicted"/>
<accession>A0ABU3HA54</accession>
<evidence type="ECO:0000313" key="2">
    <source>
        <dbReference type="Proteomes" id="UP001248709"/>
    </source>
</evidence>
<organism evidence="1 2">
    <name type="scientific">Paenibacillus forsythiae</name>
    <dbReference type="NCBI Taxonomy" id="365616"/>
    <lineage>
        <taxon>Bacteria</taxon>
        <taxon>Bacillati</taxon>
        <taxon>Bacillota</taxon>
        <taxon>Bacilli</taxon>
        <taxon>Bacillales</taxon>
        <taxon>Paenibacillaceae</taxon>
        <taxon>Paenibacillus</taxon>
    </lineage>
</organism>
<sequence>MSTMSENKIVFGKAQILESGIFAPREKDVLDAILQQDQSYTLEQARQELALFLTKEVI</sequence>
<reference evidence="1 2" key="1">
    <citation type="submission" date="2023-07" db="EMBL/GenBank/DDBJ databases">
        <title>Genomic Encyclopedia of Type Strains, Phase IV (KMG-IV): sequencing the most valuable type-strain genomes for metagenomic binning, comparative biology and taxonomic classification.</title>
        <authorList>
            <person name="Goeker M."/>
        </authorList>
    </citation>
    <scope>NUCLEOTIDE SEQUENCE [LARGE SCALE GENOMIC DNA]</scope>
    <source>
        <strain evidence="1 2">T98</strain>
    </source>
</reference>
<comment type="caution">
    <text evidence="1">The sequence shown here is derived from an EMBL/GenBank/DDBJ whole genome shotgun (WGS) entry which is preliminary data.</text>
</comment>
<evidence type="ECO:0008006" key="3">
    <source>
        <dbReference type="Google" id="ProtNLM"/>
    </source>
</evidence>
<dbReference type="Proteomes" id="UP001248709">
    <property type="component" value="Unassembled WGS sequence"/>
</dbReference>
<dbReference type="EMBL" id="JAUSUY010000013">
    <property type="protein sequence ID" value="MDT3427703.1"/>
    <property type="molecule type" value="Genomic_DNA"/>
</dbReference>
<protein>
    <recommendedName>
        <fullName evidence="3">OmpR/PhoB-type domain-containing protein</fullName>
    </recommendedName>
</protein>